<proteinExistence type="predicted"/>
<sequence length="224" mass="22616">MRDNSLRGFGSSRHRLTTRLRGNSAARARRVLAAGLFIGAGVLAVQPAVAGDLSAPAESEISLLVTTRDLPLGTTLHASDVKSVMIPESLRPAGALDNPASVEGRTLAGLARAGEPLTDARLLGPSTSPPGTATVPVRLADAAIAGLLRTGATVDVVALGSDSQAGNAVATDAKVLTVLSPPGHARDGPRDSEAEPLVLLAVPEEAAAELAAVSLAQPVTVTLR</sequence>
<dbReference type="OrthoDB" id="4808509at2"/>
<evidence type="ECO:0000313" key="2">
    <source>
        <dbReference type="Proteomes" id="UP000199494"/>
    </source>
</evidence>
<dbReference type="EMBL" id="FMZE01000004">
    <property type="protein sequence ID" value="SDC92276.1"/>
    <property type="molecule type" value="Genomic_DNA"/>
</dbReference>
<dbReference type="RefSeq" id="WP_091803661.1">
    <property type="nucleotide sequence ID" value="NZ_CP016353.1"/>
</dbReference>
<dbReference type="InterPro" id="IPR013974">
    <property type="entry name" value="SAF"/>
</dbReference>
<organism evidence="1 2">
    <name type="scientific">Prauserella marina</name>
    <dbReference type="NCBI Taxonomy" id="530584"/>
    <lineage>
        <taxon>Bacteria</taxon>
        <taxon>Bacillati</taxon>
        <taxon>Actinomycetota</taxon>
        <taxon>Actinomycetes</taxon>
        <taxon>Pseudonocardiales</taxon>
        <taxon>Pseudonocardiaceae</taxon>
        <taxon>Prauserella</taxon>
    </lineage>
</organism>
<evidence type="ECO:0000313" key="1">
    <source>
        <dbReference type="EMBL" id="SDC92276.1"/>
    </source>
</evidence>
<dbReference type="STRING" id="530584.SAMN05421630_104463"/>
<dbReference type="CDD" id="cd11614">
    <property type="entry name" value="SAF_CpaB_FlgA_like"/>
    <property type="match status" value="1"/>
</dbReference>
<protein>
    <submittedName>
        <fullName evidence="1">Flp pilus assembly protein CpaB</fullName>
    </submittedName>
</protein>
<dbReference type="SMART" id="SM00858">
    <property type="entry name" value="SAF"/>
    <property type="match status" value="1"/>
</dbReference>
<reference evidence="1 2" key="1">
    <citation type="submission" date="2016-10" db="EMBL/GenBank/DDBJ databases">
        <authorList>
            <person name="de Groot N.N."/>
        </authorList>
    </citation>
    <scope>NUCLEOTIDE SEQUENCE [LARGE SCALE GENOMIC DNA]</scope>
    <source>
        <strain evidence="1 2">CGMCC 4.5506</strain>
    </source>
</reference>
<dbReference type="Pfam" id="PF08666">
    <property type="entry name" value="SAF"/>
    <property type="match status" value="1"/>
</dbReference>
<gene>
    <name evidence="1" type="ORF">SAMN05421630_104463</name>
</gene>
<dbReference type="AlphaFoldDB" id="A0A222VVY3"/>
<dbReference type="Proteomes" id="UP000199494">
    <property type="component" value="Unassembled WGS sequence"/>
</dbReference>
<name>A0A222VVY3_9PSEU</name>
<keyword evidence="2" id="KW-1185">Reference proteome</keyword>
<dbReference type="KEGG" id="pmad:BAY61_27380"/>
<accession>A0A222VVY3</accession>